<comment type="caution">
    <text evidence="3">The sequence shown here is derived from an EMBL/GenBank/DDBJ whole genome shotgun (WGS) entry which is preliminary data.</text>
</comment>
<feature type="coiled-coil region" evidence="2">
    <location>
        <begin position="155"/>
        <end position="182"/>
    </location>
</feature>
<reference evidence="3" key="1">
    <citation type="journal article" date="2014" name="Int. J. Syst. Evol. Microbiol.">
        <title>Complete genome sequence of Corynebacterium casei LMG S-19264T (=DSM 44701T), isolated from a smear-ripened cheese.</title>
        <authorList>
            <consortium name="US DOE Joint Genome Institute (JGI-PGF)"/>
            <person name="Walter F."/>
            <person name="Albersmeier A."/>
            <person name="Kalinowski J."/>
            <person name="Ruckert C."/>
        </authorList>
    </citation>
    <scope>NUCLEOTIDE SEQUENCE</scope>
    <source>
        <strain evidence="3">KCTC 42731</strain>
    </source>
</reference>
<accession>A0A919BKM8</accession>
<evidence type="ECO:0000256" key="1">
    <source>
        <dbReference type="ARBA" id="ARBA00009477"/>
    </source>
</evidence>
<dbReference type="Gene3D" id="2.40.30.170">
    <property type="match status" value="1"/>
</dbReference>
<dbReference type="GO" id="GO:0015562">
    <property type="term" value="F:efflux transmembrane transporter activity"/>
    <property type="evidence" value="ECO:0007669"/>
    <property type="project" value="TreeGrafter"/>
</dbReference>
<dbReference type="RefSeq" id="WP_189771639.1">
    <property type="nucleotide sequence ID" value="NZ_BNCK01000006.1"/>
</dbReference>
<dbReference type="Gene3D" id="2.40.50.100">
    <property type="match status" value="1"/>
</dbReference>
<dbReference type="InterPro" id="IPR006143">
    <property type="entry name" value="RND_pump_MFP"/>
</dbReference>
<evidence type="ECO:0000313" key="4">
    <source>
        <dbReference type="Proteomes" id="UP000623842"/>
    </source>
</evidence>
<reference evidence="3" key="2">
    <citation type="submission" date="2020-09" db="EMBL/GenBank/DDBJ databases">
        <authorList>
            <person name="Sun Q."/>
            <person name="Kim S."/>
        </authorList>
    </citation>
    <scope>NUCLEOTIDE SEQUENCE</scope>
    <source>
        <strain evidence="3">KCTC 42731</strain>
    </source>
</reference>
<dbReference type="NCBIfam" id="TIGR01730">
    <property type="entry name" value="RND_mfp"/>
    <property type="match status" value="1"/>
</dbReference>
<protein>
    <submittedName>
        <fullName evidence="3">Membrane protein</fullName>
    </submittedName>
</protein>
<sequence>MHFSHLLNFIRLIFVSLIAITGSGCDNESTTVIDAQKQHSEKENLASSLPLPVEHTNNYQFYSVVTGFSSTLPSFFEAGRIESVKVVEGQFVDVGQVLATLYSPNLSKELTKAYANREKAKAKFNFSQEDKLRGKELVKRGVISQQAFEQITRTFAVDKQEVKQAQARVEQLETQLNNLQIVAKESGVVARLFKRDGDFIDAGQPMLRFESTNRLKASYLVPEKVATKVPLGTKATMYFTALDKSVEVVAIERALPTQVGVALHKLTFELVNPQEQYVGLKSVLSLTVDKSTAFQVDYRTIRYTPSGQSYVVKLDNELTKVPVTLIDLTDTNAVIKANILASDKLLLNSEINIPMNLSSL</sequence>
<dbReference type="Gene3D" id="1.10.287.470">
    <property type="entry name" value="Helix hairpin bin"/>
    <property type="match status" value="1"/>
</dbReference>
<proteinExistence type="inferred from homology"/>
<dbReference type="Proteomes" id="UP000623842">
    <property type="component" value="Unassembled WGS sequence"/>
</dbReference>
<dbReference type="PANTHER" id="PTHR30469:SF20">
    <property type="entry name" value="EFFLUX RND TRANSPORTER PERIPLASMIC ADAPTOR SUBUNIT"/>
    <property type="match status" value="1"/>
</dbReference>
<evidence type="ECO:0000256" key="2">
    <source>
        <dbReference type="SAM" id="Coils"/>
    </source>
</evidence>
<dbReference type="SUPFAM" id="SSF111369">
    <property type="entry name" value="HlyD-like secretion proteins"/>
    <property type="match status" value="1"/>
</dbReference>
<keyword evidence="4" id="KW-1185">Reference proteome</keyword>
<dbReference type="GO" id="GO:1990281">
    <property type="term" value="C:efflux pump complex"/>
    <property type="evidence" value="ECO:0007669"/>
    <property type="project" value="TreeGrafter"/>
</dbReference>
<name>A0A919BKM8_9GAMM</name>
<dbReference type="AlphaFoldDB" id="A0A919BKM8"/>
<evidence type="ECO:0000313" key="3">
    <source>
        <dbReference type="EMBL" id="GHF97654.1"/>
    </source>
</evidence>
<keyword evidence="2" id="KW-0175">Coiled coil</keyword>
<gene>
    <name evidence="3" type="ORF">GCM10017161_27330</name>
</gene>
<comment type="similarity">
    <text evidence="1">Belongs to the membrane fusion protein (MFP) (TC 8.A.1) family.</text>
</comment>
<dbReference type="EMBL" id="BNCK01000006">
    <property type="protein sequence ID" value="GHF97654.1"/>
    <property type="molecule type" value="Genomic_DNA"/>
</dbReference>
<dbReference type="PANTHER" id="PTHR30469">
    <property type="entry name" value="MULTIDRUG RESISTANCE PROTEIN MDTA"/>
    <property type="match status" value="1"/>
</dbReference>
<organism evidence="3 4">
    <name type="scientific">Thalassotalea marina</name>
    <dbReference type="NCBI Taxonomy" id="1673741"/>
    <lineage>
        <taxon>Bacteria</taxon>
        <taxon>Pseudomonadati</taxon>
        <taxon>Pseudomonadota</taxon>
        <taxon>Gammaproteobacteria</taxon>
        <taxon>Alteromonadales</taxon>
        <taxon>Colwelliaceae</taxon>
        <taxon>Thalassotalea</taxon>
    </lineage>
</organism>